<evidence type="ECO:0000313" key="7">
    <source>
        <dbReference type="Proteomes" id="UP000015462"/>
    </source>
</evidence>
<gene>
    <name evidence="6" type="ORF">L196_04441</name>
</gene>
<keyword evidence="3" id="KW-1005">Bacterial flagellum biogenesis</keyword>
<accession>A0AB33Z329</accession>
<proteinExistence type="predicted"/>
<evidence type="ECO:0000256" key="1">
    <source>
        <dbReference type="ARBA" id="ARBA00004514"/>
    </source>
</evidence>
<dbReference type="GO" id="GO:0044781">
    <property type="term" value="P:bacterial-type flagellum organization"/>
    <property type="evidence" value="ECO:0007669"/>
    <property type="project" value="UniProtKB-KW"/>
</dbReference>
<dbReference type="RefSeq" id="WP_016390085.1">
    <property type="nucleotide sequence ID" value="NZ_FQZJ01000001.1"/>
</dbReference>
<evidence type="ECO:0000256" key="3">
    <source>
        <dbReference type="ARBA" id="ARBA00022795"/>
    </source>
</evidence>
<protein>
    <recommendedName>
        <fullName evidence="5">Flagellar protein FliT</fullName>
    </recommendedName>
</protein>
<keyword evidence="4" id="KW-0143">Chaperone</keyword>
<keyword evidence="2" id="KW-0963">Cytoplasm</keyword>
<organism evidence="6 7">
    <name type="scientific">Cycloclasticus pugetii</name>
    <dbReference type="NCBI Taxonomy" id="34068"/>
    <lineage>
        <taxon>Bacteria</taxon>
        <taxon>Pseudomonadati</taxon>
        <taxon>Pseudomonadota</taxon>
        <taxon>Gammaproteobacteria</taxon>
        <taxon>Thiotrichales</taxon>
        <taxon>Piscirickettsiaceae</taxon>
        <taxon>Cycloclasticus</taxon>
    </lineage>
</organism>
<dbReference type="Pfam" id="PF05400">
    <property type="entry name" value="FliT"/>
    <property type="match status" value="1"/>
</dbReference>
<dbReference type="InterPro" id="IPR008622">
    <property type="entry name" value="FliT"/>
</dbReference>
<keyword evidence="7" id="KW-1185">Reference proteome</keyword>
<dbReference type="AlphaFoldDB" id="A0AB33Z329"/>
<name>A0AB33Z329_9GAMM</name>
<evidence type="ECO:0000313" key="6">
    <source>
        <dbReference type="EMBL" id="EPD13755.1"/>
    </source>
</evidence>
<evidence type="ECO:0000256" key="5">
    <source>
        <dbReference type="ARBA" id="ARBA00093797"/>
    </source>
</evidence>
<evidence type="ECO:0000256" key="4">
    <source>
        <dbReference type="ARBA" id="ARBA00023186"/>
    </source>
</evidence>
<sequence length="102" mass="11484">MPSDLQRLDSILADTEKLIQLAQEGEWDTVVKLEKARDTDIQHLFETPPDIEAVVLAEAIQLVLDKNKILTQFLLSQRDSLRMEMSQAGHAHKAINAYLTTG</sequence>
<reference evidence="6 7" key="1">
    <citation type="journal article" date="2013" name="Genome Announc.">
        <title>Genome Sequence of the Pyrene- and Fluoranthene-Degrading Bacterium Cycloclasticus sp. Strain PY97M.</title>
        <authorList>
            <person name="Cui Z."/>
            <person name="Xu G."/>
            <person name="Li Q."/>
            <person name="Gao W."/>
            <person name="Zheng L."/>
        </authorList>
    </citation>
    <scope>NUCLEOTIDE SEQUENCE [LARGE SCALE GENOMIC DNA]</scope>
    <source>
        <strain evidence="6 7">PY97M</strain>
    </source>
</reference>
<dbReference type="EMBL" id="ASHL01000002">
    <property type="protein sequence ID" value="EPD13755.1"/>
    <property type="molecule type" value="Genomic_DNA"/>
</dbReference>
<evidence type="ECO:0000256" key="2">
    <source>
        <dbReference type="ARBA" id="ARBA00022490"/>
    </source>
</evidence>
<comment type="caution">
    <text evidence="6">The sequence shown here is derived from an EMBL/GenBank/DDBJ whole genome shotgun (WGS) entry which is preliminary data.</text>
</comment>
<comment type="subcellular location">
    <subcellularLocation>
        <location evidence="1">Cytoplasm</location>
        <location evidence="1">Cytosol</location>
    </subcellularLocation>
</comment>
<dbReference type="Proteomes" id="UP000015462">
    <property type="component" value="Unassembled WGS sequence"/>
</dbReference>
<dbReference type="Gene3D" id="1.20.58.380">
    <property type="entry name" value="Flagellar protein flit"/>
    <property type="match status" value="1"/>
</dbReference>